<accession>E1Y970</accession>
<proteinExistence type="predicted"/>
<dbReference type="AlphaFoldDB" id="E1Y970"/>
<gene>
    <name evidence="1" type="ORF">N47_A11430</name>
</gene>
<dbReference type="EMBL" id="FR695864">
    <property type="protein sequence ID" value="CBX27114.1"/>
    <property type="molecule type" value="Genomic_DNA"/>
</dbReference>
<reference evidence="1" key="1">
    <citation type="journal article" date="2011" name="Environ. Microbiol.">
        <title>Genomic insights into the metabolic potential of the polycyclic aromatic hydrocarbon degrading sulfate-reducing Deltaproteobacterium N47.</title>
        <authorList>
            <person name="Bergmann F."/>
            <person name="Selesi D."/>
            <person name="Weinmaier T."/>
            <person name="Tischler P."/>
            <person name="Rattei T."/>
            <person name="Meckenstock R.U."/>
        </authorList>
    </citation>
    <scope>NUCLEOTIDE SEQUENCE</scope>
</reference>
<name>E1Y970_9BACT</name>
<organism evidence="1">
    <name type="scientific">uncultured Desulfobacterium sp</name>
    <dbReference type="NCBI Taxonomy" id="201089"/>
    <lineage>
        <taxon>Bacteria</taxon>
        <taxon>Pseudomonadati</taxon>
        <taxon>Thermodesulfobacteriota</taxon>
        <taxon>Desulfobacteria</taxon>
        <taxon>Desulfobacterales</taxon>
        <taxon>Desulfobacteriaceae</taxon>
        <taxon>Desulfobacterium</taxon>
        <taxon>environmental samples</taxon>
    </lineage>
</organism>
<sequence length="41" mass="4872">MTGKKIHTECLFVWIKGRKISKETYKKIPGYITLANRLEEF</sequence>
<protein>
    <submittedName>
        <fullName evidence="1">Uncharacterized protein</fullName>
    </submittedName>
</protein>
<evidence type="ECO:0000313" key="1">
    <source>
        <dbReference type="EMBL" id="CBX27114.1"/>
    </source>
</evidence>